<dbReference type="Pfam" id="PF05193">
    <property type="entry name" value="Peptidase_M16_C"/>
    <property type="match status" value="1"/>
</dbReference>
<dbReference type="AlphaFoldDB" id="A0A6H0XPT3"/>
<dbReference type="SUPFAM" id="SSF63411">
    <property type="entry name" value="LuxS/MPP-like metallohydrolase"/>
    <property type="match status" value="4"/>
</dbReference>
<keyword evidence="5" id="KW-1185">Reference proteome</keyword>
<feature type="compositionally biased region" description="Acidic residues" evidence="1">
    <location>
        <begin position="1014"/>
        <end position="1041"/>
    </location>
</feature>
<sequence length="1041" mass="116220">MPAAKEPQSHFRVVQQFTLDYAPVDLTQYESTRTGMRCVVVNQPGPKVNGYFALATEIHDSSGAPHTLEHLVFMGSRSYHYKGLLDKLATRAYSTTNAWTATDQTAYTLSTAGWDGFAQILPIYLEHLLLPTITDSACMTEVHHIDGTGHDAGVVYSEMQGVQNAASSLIHEKSKQLLYPPGNGFRYETGGEMDALRVLKADRIRDYHAEMYQPKNMCLVITGDVDEPDLLHILDEFEATILEDIPTLDAPFKRPWVDSEPTPPLKKTVVDTVEFPEEDESVGELLISWHGPSCNDAINSSAMDTLLIYLAGSSISVLENTLVEKEQIASGVYYDSEYRPNTVYSFTLTAVETDRLKEADKRLHDLLAEVASKPFDLDYMRDCISRSKRQLKIRCEEAGDFFSDAIITDHLYGNRDGQHLRQLKTISELDDLESWTDAQWRAFLDKWLINNPHVSVLGIPSAQLSKKLKQDEKDRLQERQSRLGEKGLRDLADKLEKAKADNDAPIPDQLLEKFPVPGTESVHFISSSSAQSGPSRDKSISNPIQDIIDKDSHNSSLFIHWEHIPSNFVRIKIVLGTHTVPTELKPLISLYLMNLFTSPVTIDGQRVEFEEVVTRLERDTIGYAITTEPGNSEMLSLAIDLEPESYEKVIEWIRIVLFDAIHDKARLHASLTKILADIPDEKRSGRSMLSAVALMLQYEPESALRASSTLTKALHLKRVRKQLEKDPNTVIAKFTELCKAINRPENMRIKVAANIETLKKPVSSWTRLATAKQPLEPLKKRKDFLSKLGQTPGSYAYVVPIAAIDSSFASLLGKGIDSYKHPDLPALLVAIAYMDAVEGPMWTAVRGTGFAYGSWFSRSTDPGTLGFNIYRSASIFKAYTVAKEQTEGYASGKFDFNKFALEGAVSSIVLAMADEQATMAQAAEASFLNQVIRGVSKDHSHTMLARVRKVTPEDIRGVMKTYMVPIFESASANLIITCSKTMTEQLLEQFSQVGFQVEERSLESLYDAYGMEADAQEDEESSEEEDEGEGSEGDATSEEEE</sequence>
<dbReference type="FunFam" id="3.30.830.10:FF:000031">
    <property type="entry name" value="Putative zinc metalloprotease"/>
    <property type="match status" value="1"/>
</dbReference>
<evidence type="ECO:0000313" key="4">
    <source>
        <dbReference type="EMBL" id="QIW96660.1"/>
    </source>
</evidence>
<evidence type="ECO:0008006" key="6">
    <source>
        <dbReference type="Google" id="ProtNLM"/>
    </source>
</evidence>
<dbReference type="Pfam" id="PF00675">
    <property type="entry name" value="Peptidase_M16"/>
    <property type="match status" value="1"/>
</dbReference>
<evidence type="ECO:0000256" key="1">
    <source>
        <dbReference type="SAM" id="MobiDB-lite"/>
    </source>
</evidence>
<dbReference type="Proteomes" id="UP000503462">
    <property type="component" value="Chromosome 2"/>
</dbReference>
<gene>
    <name evidence="4" type="ORF">AMS68_002178</name>
</gene>
<feature type="domain" description="Peptidase M16 N-terminal" evidence="2">
    <location>
        <begin position="57"/>
        <end position="142"/>
    </location>
</feature>
<accession>A0A6H0XPT3</accession>
<proteinExistence type="predicted"/>
<dbReference type="Gene3D" id="3.30.830.10">
    <property type="entry name" value="Metalloenzyme, LuxS/M16 peptidase-like"/>
    <property type="match status" value="4"/>
</dbReference>
<evidence type="ECO:0000259" key="2">
    <source>
        <dbReference type="Pfam" id="PF00675"/>
    </source>
</evidence>
<dbReference type="GO" id="GO:0046872">
    <property type="term" value="F:metal ion binding"/>
    <property type="evidence" value="ECO:0007669"/>
    <property type="project" value="InterPro"/>
</dbReference>
<protein>
    <recommendedName>
        <fullName evidence="6">Mitochondrial presequence protease</fullName>
    </recommendedName>
</protein>
<evidence type="ECO:0000259" key="3">
    <source>
        <dbReference type="Pfam" id="PF05193"/>
    </source>
</evidence>
<dbReference type="InterPro" id="IPR011249">
    <property type="entry name" value="Metalloenz_LuxS/M16"/>
</dbReference>
<dbReference type="FunFam" id="3.30.830.10:FF:000015">
    <property type="entry name" value="Putative zinc metalloprotease"/>
    <property type="match status" value="1"/>
</dbReference>
<reference evidence="4 5" key="1">
    <citation type="journal article" date="2016" name="Sci. Rep.">
        <title>Peltaster fructicola genome reveals evolution from an invasive phytopathogen to an ectophytic parasite.</title>
        <authorList>
            <person name="Xu C."/>
            <person name="Chen H."/>
            <person name="Gleason M.L."/>
            <person name="Xu J.R."/>
            <person name="Liu H."/>
            <person name="Zhang R."/>
            <person name="Sun G."/>
        </authorList>
    </citation>
    <scope>NUCLEOTIDE SEQUENCE [LARGE SCALE GENOMIC DNA]</scope>
    <source>
        <strain evidence="4 5">LNHT1506</strain>
    </source>
</reference>
<organism evidence="4 5">
    <name type="scientific">Peltaster fructicola</name>
    <dbReference type="NCBI Taxonomy" id="286661"/>
    <lineage>
        <taxon>Eukaryota</taxon>
        <taxon>Fungi</taxon>
        <taxon>Dikarya</taxon>
        <taxon>Ascomycota</taxon>
        <taxon>Pezizomycotina</taxon>
        <taxon>Dothideomycetes</taxon>
        <taxon>Dothideomycetes incertae sedis</taxon>
        <taxon>Peltaster</taxon>
    </lineage>
</organism>
<evidence type="ECO:0000313" key="5">
    <source>
        <dbReference type="Proteomes" id="UP000503462"/>
    </source>
</evidence>
<name>A0A6H0XPT3_9PEZI</name>
<dbReference type="EMBL" id="CP051140">
    <property type="protein sequence ID" value="QIW96660.1"/>
    <property type="molecule type" value="Genomic_DNA"/>
</dbReference>
<dbReference type="PANTHER" id="PTHR43016:SF16">
    <property type="entry name" value="METALLOPROTEASE, PUTATIVE (AFU_ORTHOLOGUE AFUA_4G07610)-RELATED"/>
    <property type="match status" value="1"/>
</dbReference>
<feature type="domain" description="Peptidase M16 C-terminal" evidence="3">
    <location>
        <begin position="200"/>
        <end position="373"/>
    </location>
</feature>
<feature type="region of interest" description="Disordered" evidence="1">
    <location>
        <begin position="1006"/>
        <end position="1041"/>
    </location>
</feature>
<dbReference type="PANTHER" id="PTHR43016">
    <property type="entry name" value="PRESEQUENCE PROTEASE"/>
    <property type="match status" value="1"/>
</dbReference>
<dbReference type="InterPro" id="IPR007863">
    <property type="entry name" value="Peptidase_M16_C"/>
</dbReference>
<dbReference type="InterPro" id="IPR011765">
    <property type="entry name" value="Pept_M16_N"/>
</dbReference>
<dbReference type="OrthoDB" id="4953at2759"/>